<evidence type="ECO:0000313" key="10">
    <source>
        <dbReference type="EMBL" id="MCC8393611.1"/>
    </source>
</evidence>
<feature type="transmembrane region" description="Helical" evidence="8">
    <location>
        <begin position="304"/>
        <end position="324"/>
    </location>
</feature>
<feature type="transmembrane region" description="Helical" evidence="8">
    <location>
        <begin position="166"/>
        <end position="188"/>
    </location>
</feature>
<feature type="transmembrane region" description="Helical" evidence="8">
    <location>
        <begin position="200"/>
        <end position="220"/>
    </location>
</feature>
<dbReference type="PANTHER" id="PTHR42718">
    <property type="entry name" value="MAJOR FACILITATOR SUPERFAMILY MULTIDRUG TRANSPORTER MFSC"/>
    <property type="match status" value="1"/>
</dbReference>
<feature type="domain" description="Major facilitator superfamily (MFS) profile" evidence="9">
    <location>
        <begin position="13"/>
        <end position="467"/>
    </location>
</feature>
<feature type="transmembrane region" description="Helical" evidence="8">
    <location>
        <begin position="79"/>
        <end position="98"/>
    </location>
</feature>
<accession>A0ABS8JUP0</accession>
<feature type="transmembrane region" description="Helical" evidence="8">
    <location>
        <begin position="336"/>
        <end position="355"/>
    </location>
</feature>
<dbReference type="InterPro" id="IPR020846">
    <property type="entry name" value="MFS_dom"/>
</dbReference>
<feature type="transmembrane region" description="Helical" evidence="8">
    <location>
        <begin position="12"/>
        <end position="35"/>
    </location>
</feature>
<proteinExistence type="predicted"/>
<gene>
    <name evidence="10" type="ORF">LJ656_13535</name>
</gene>
<evidence type="ECO:0000256" key="8">
    <source>
        <dbReference type="SAM" id="Phobius"/>
    </source>
</evidence>
<evidence type="ECO:0000256" key="7">
    <source>
        <dbReference type="SAM" id="MobiDB-lite"/>
    </source>
</evidence>
<comment type="subcellular location">
    <subcellularLocation>
        <location evidence="1">Cell membrane</location>
        <topology evidence="1">Multi-pass membrane protein</topology>
    </subcellularLocation>
</comment>
<feature type="transmembrane region" description="Helical" evidence="8">
    <location>
        <begin position="47"/>
        <end position="67"/>
    </location>
</feature>
<evidence type="ECO:0000256" key="6">
    <source>
        <dbReference type="ARBA" id="ARBA00023136"/>
    </source>
</evidence>
<dbReference type="Proteomes" id="UP001431019">
    <property type="component" value="Unassembled WGS sequence"/>
</dbReference>
<evidence type="ECO:0000259" key="9">
    <source>
        <dbReference type="PROSITE" id="PS50850"/>
    </source>
</evidence>
<dbReference type="NCBIfam" id="TIGR00711">
    <property type="entry name" value="efflux_EmrB"/>
    <property type="match status" value="1"/>
</dbReference>
<dbReference type="Gene3D" id="1.20.1250.20">
    <property type="entry name" value="MFS general substrate transporter like domains"/>
    <property type="match status" value="1"/>
</dbReference>
<sequence>MTHSLHGKRRWLALIVLCLGVLMIVLDTTIVNVALPSIAADLHFSETSLVWVVNAYMLTFGGCLLLGGRLGDLYGHRRLFLGGITLFTLASLACGLANSQLLLIAARAVQGLGGAIVSAVSLSLIMNLFTEAGERAKAMGVYGFVCAGGGSIGVLLGGLLTNLLSWHWIFLVNLPIGIAVYALCVALLPAARGHAHGERLDVAGAVSITASLMLAVYAVVNGNEAGWTSLQTLGLLGVALLLLAVFLLLEARVEHPLMPLGLLRLRNVATANVVGVLWAAAMFAWFFISALYLQRVLGYRPLQVGLAFLPANLIMAFFSLGLSARVVMRFGLRRPLAVGLLLAAAGLALFARAPLDGSFVVDVLPGMVLLGIGAGVAFNPLLLAAMSDVDPADSGLASGIVNTSFMMGGALGLAVLASLAAARSEALAASADATVALNSGYHVAFLVGAIFAAAAGVLGGAMLRPGMAGGPPRQTGEGVDARTAESSRDTGAAAENG</sequence>
<keyword evidence="11" id="KW-1185">Reference proteome</keyword>
<keyword evidence="5 8" id="KW-1133">Transmembrane helix</keyword>
<dbReference type="InterPro" id="IPR011701">
    <property type="entry name" value="MFS"/>
</dbReference>
<keyword evidence="3" id="KW-1003">Cell membrane</keyword>
<feature type="transmembrane region" description="Helical" evidence="8">
    <location>
        <begin position="269"/>
        <end position="292"/>
    </location>
</feature>
<evidence type="ECO:0000256" key="1">
    <source>
        <dbReference type="ARBA" id="ARBA00004651"/>
    </source>
</evidence>
<dbReference type="RefSeq" id="WP_230509917.1">
    <property type="nucleotide sequence ID" value="NZ_JAJITD010000006.1"/>
</dbReference>
<feature type="region of interest" description="Disordered" evidence="7">
    <location>
        <begin position="468"/>
        <end position="497"/>
    </location>
</feature>
<reference evidence="10 11" key="1">
    <citation type="submission" date="2021-11" db="EMBL/GenBank/DDBJ databases">
        <authorList>
            <person name="Oh E.-T."/>
            <person name="Kim S.-B."/>
        </authorList>
    </citation>
    <scope>NUCLEOTIDE SEQUENCE [LARGE SCALE GENOMIC DNA]</scope>
    <source>
        <strain evidence="10 11">MMS20-SJTR3</strain>
    </source>
</reference>
<name>A0ABS8JUP0_9BURK</name>
<evidence type="ECO:0000313" key="11">
    <source>
        <dbReference type="Proteomes" id="UP001431019"/>
    </source>
</evidence>
<keyword evidence="6 8" id="KW-0472">Membrane</keyword>
<dbReference type="Gene3D" id="1.20.1720.10">
    <property type="entry name" value="Multidrug resistance protein D"/>
    <property type="match status" value="1"/>
</dbReference>
<evidence type="ECO:0000256" key="4">
    <source>
        <dbReference type="ARBA" id="ARBA00022692"/>
    </source>
</evidence>
<evidence type="ECO:0000256" key="3">
    <source>
        <dbReference type="ARBA" id="ARBA00022475"/>
    </source>
</evidence>
<feature type="transmembrane region" description="Helical" evidence="8">
    <location>
        <begin position="399"/>
        <end position="421"/>
    </location>
</feature>
<protein>
    <submittedName>
        <fullName evidence="10">DHA2 family efflux MFS transporter permease subunit</fullName>
    </submittedName>
</protein>
<dbReference type="PRINTS" id="PR01036">
    <property type="entry name" value="TCRTETB"/>
</dbReference>
<dbReference type="EMBL" id="JAJITD010000006">
    <property type="protein sequence ID" value="MCC8393611.1"/>
    <property type="molecule type" value="Genomic_DNA"/>
</dbReference>
<keyword evidence="2" id="KW-0813">Transport</keyword>
<feature type="transmembrane region" description="Helical" evidence="8">
    <location>
        <begin position="141"/>
        <end position="160"/>
    </location>
</feature>
<keyword evidence="4 8" id="KW-0812">Transmembrane</keyword>
<dbReference type="InterPro" id="IPR004638">
    <property type="entry name" value="EmrB-like"/>
</dbReference>
<dbReference type="CDD" id="cd17321">
    <property type="entry name" value="MFS_MMR_MDR_like"/>
    <property type="match status" value="1"/>
</dbReference>
<dbReference type="PANTHER" id="PTHR42718:SF46">
    <property type="entry name" value="BLR6921 PROTEIN"/>
    <property type="match status" value="1"/>
</dbReference>
<feature type="transmembrane region" description="Helical" evidence="8">
    <location>
        <begin position="367"/>
        <end position="387"/>
    </location>
</feature>
<dbReference type="InterPro" id="IPR036259">
    <property type="entry name" value="MFS_trans_sf"/>
</dbReference>
<evidence type="ECO:0000256" key="5">
    <source>
        <dbReference type="ARBA" id="ARBA00022989"/>
    </source>
</evidence>
<feature type="transmembrane region" description="Helical" evidence="8">
    <location>
        <begin position="232"/>
        <end position="249"/>
    </location>
</feature>
<organism evidence="10 11">
    <name type="scientific">Paraburkholderia sejongensis</name>
    <dbReference type="NCBI Taxonomy" id="2886946"/>
    <lineage>
        <taxon>Bacteria</taxon>
        <taxon>Pseudomonadati</taxon>
        <taxon>Pseudomonadota</taxon>
        <taxon>Betaproteobacteria</taxon>
        <taxon>Burkholderiales</taxon>
        <taxon>Burkholderiaceae</taxon>
        <taxon>Paraburkholderia</taxon>
    </lineage>
</organism>
<dbReference type="PROSITE" id="PS50850">
    <property type="entry name" value="MFS"/>
    <property type="match status" value="1"/>
</dbReference>
<dbReference type="Pfam" id="PF07690">
    <property type="entry name" value="MFS_1"/>
    <property type="match status" value="1"/>
</dbReference>
<comment type="caution">
    <text evidence="10">The sequence shown here is derived from an EMBL/GenBank/DDBJ whole genome shotgun (WGS) entry which is preliminary data.</text>
</comment>
<feature type="transmembrane region" description="Helical" evidence="8">
    <location>
        <begin position="441"/>
        <end position="463"/>
    </location>
</feature>
<dbReference type="SUPFAM" id="SSF103473">
    <property type="entry name" value="MFS general substrate transporter"/>
    <property type="match status" value="1"/>
</dbReference>
<evidence type="ECO:0000256" key="2">
    <source>
        <dbReference type="ARBA" id="ARBA00022448"/>
    </source>
</evidence>
<feature type="compositionally biased region" description="Basic and acidic residues" evidence="7">
    <location>
        <begin position="479"/>
        <end position="488"/>
    </location>
</feature>
<feature type="transmembrane region" description="Helical" evidence="8">
    <location>
        <begin position="104"/>
        <end position="129"/>
    </location>
</feature>